<keyword evidence="1" id="KW-1133">Transmembrane helix</keyword>
<dbReference type="AlphaFoldDB" id="A0A4Q5M290"/>
<dbReference type="OrthoDB" id="961320at2"/>
<evidence type="ECO:0008006" key="4">
    <source>
        <dbReference type="Google" id="ProtNLM"/>
    </source>
</evidence>
<gene>
    <name evidence="2" type="ORF">EWM59_07565</name>
</gene>
<reference evidence="2 3" key="1">
    <citation type="submission" date="2019-02" db="EMBL/GenBank/DDBJ databases">
        <title>Bacterial novel species Emticicia sp. 17J42-9 isolated from soil.</title>
        <authorList>
            <person name="Jung H.-Y."/>
        </authorList>
    </citation>
    <scope>NUCLEOTIDE SEQUENCE [LARGE SCALE GENOMIC DNA]</scope>
    <source>
        <strain evidence="2 3">17J42-9</strain>
    </source>
</reference>
<evidence type="ECO:0000256" key="1">
    <source>
        <dbReference type="SAM" id="Phobius"/>
    </source>
</evidence>
<feature type="transmembrane region" description="Helical" evidence="1">
    <location>
        <begin position="147"/>
        <end position="177"/>
    </location>
</feature>
<organism evidence="2 3">
    <name type="scientific">Emticicia agri</name>
    <dbReference type="NCBI Taxonomy" id="2492393"/>
    <lineage>
        <taxon>Bacteria</taxon>
        <taxon>Pseudomonadati</taxon>
        <taxon>Bacteroidota</taxon>
        <taxon>Cytophagia</taxon>
        <taxon>Cytophagales</taxon>
        <taxon>Leadbetterellaceae</taxon>
        <taxon>Emticicia</taxon>
    </lineage>
</organism>
<name>A0A4Q5M290_9BACT</name>
<dbReference type="RefSeq" id="WP_130020343.1">
    <property type="nucleotide sequence ID" value="NZ_SEWF01000008.1"/>
</dbReference>
<sequence>MLKSLKFVCILLVMLGCKRREYAHFQRTATENFHQPKKQESKQLVAQTDESDNIGTEEYILLITAPATASVVAGVGQEIPSGNNQLKEKTDLFPKWLFKKKKRFLSKNKKGGLFQKQEKRGIFEKKKTKKKHKGFGHGFNERLKIGLVLLGIAVVFALLHINLLAIIFGLLSAFFIIRGLRKLF</sequence>
<dbReference type="Proteomes" id="UP000293162">
    <property type="component" value="Unassembled WGS sequence"/>
</dbReference>
<keyword evidence="3" id="KW-1185">Reference proteome</keyword>
<evidence type="ECO:0000313" key="2">
    <source>
        <dbReference type="EMBL" id="RYU96362.1"/>
    </source>
</evidence>
<proteinExistence type="predicted"/>
<evidence type="ECO:0000313" key="3">
    <source>
        <dbReference type="Proteomes" id="UP000293162"/>
    </source>
</evidence>
<accession>A0A4Q5M290</accession>
<dbReference type="PROSITE" id="PS51257">
    <property type="entry name" value="PROKAR_LIPOPROTEIN"/>
    <property type="match status" value="1"/>
</dbReference>
<protein>
    <recommendedName>
        <fullName evidence="4">Lipoprotein</fullName>
    </recommendedName>
</protein>
<keyword evidence="1" id="KW-0472">Membrane</keyword>
<keyword evidence="1" id="KW-0812">Transmembrane</keyword>
<dbReference type="EMBL" id="SEWF01000008">
    <property type="protein sequence ID" value="RYU96362.1"/>
    <property type="molecule type" value="Genomic_DNA"/>
</dbReference>
<comment type="caution">
    <text evidence="2">The sequence shown here is derived from an EMBL/GenBank/DDBJ whole genome shotgun (WGS) entry which is preliminary data.</text>
</comment>